<comment type="caution">
    <text evidence="5">The sequence shown here is derived from an EMBL/GenBank/DDBJ whole genome shotgun (WGS) entry which is preliminary data.</text>
</comment>
<dbReference type="EC" id="1.1.1.136" evidence="5"/>
<dbReference type="EMBL" id="JARJLM010000714">
    <property type="protein sequence ID" value="MDF3839837.1"/>
    <property type="molecule type" value="Genomic_DNA"/>
</dbReference>
<dbReference type="RefSeq" id="WP_276269433.1">
    <property type="nucleotide sequence ID" value="NZ_JARJLM010000714.1"/>
</dbReference>
<evidence type="ECO:0000259" key="4">
    <source>
        <dbReference type="SMART" id="SM00984"/>
    </source>
</evidence>
<keyword evidence="2" id="KW-0520">NAD</keyword>
<evidence type="ECO:0000256" key="2">
    <source>
        <dbReference type="ARBA" id="ARBA00023027"/>
    </source>
</evidence>
<dbReference type="PIRSF" id="PIRSF500136">
    <property type="entry name" value="UDP_ManNAc_DH"/>
    <property type="match status" value="1"/>
</dbReference>
<dbReference type="SUPFAM" id="SSF51735">
    <property type="entry name" value="NAD(P)-binding Rossmann-fold domains"/>
    <property type="match status" value="1"/>
</dbReference>
<evidence type="ECO:0000256" key="1">
    <source>
        <dbReference type="ARBA" id="ARBA00023002"/>
    </source>
</evidence>
<dbReference type="PIRSF" id="PIRSF000124">
    <property type="entry name" value="UDPglc_GDPman_dh"/>
    <property type="match status" value="1"/>
</dbReference>
<dbReference type="InterPro" id="IPR014026">
    <property type="entry name" value="UDP-Glc/GDP-Man_DH_dimer"/>
</dbReference>
<keyword evidence="1 5" id="KW-0560">Oxidoreductase</keyword>
<dbReference type="SMART" id="SM00984">
    <property type="entry name" value="UDPG_MGDP_dh_C"/>
    <property type="match status" value="1"/>
</dbReference>
<dbReference type="GO" id="GO:0047004">
    <property type="term" value="F:UDP-N-acetylglucosamine 6-dehydrogenase activity"/>
    <property type="evidence" value="ECO:0007669"/>
    <property type="project" value="UniProtKB-EC"/>
</dbReference>
<dbReference type="NCBIfam" id="TIGR03026">
    <property type="entry name" value="NDP-sugDHase"/>
    <property type="match status" value="1"/>
</dbReference>
<dbReference type="Pfam" id="PF03721">
    <property type="entry name" value="UDPG_MGDP_dh_N"/>
    <property type="match status" value="1"/>
</dbReference>
<accession>A0ABT6B4M1</accession>
<dbReference type="Pfam" id="PF00984">
    <property type="entry name" value="UDPG_MGDP_dh"/>
    <property type="match status" value="1"/>
</dbReference>
<evidence type="ECO:0000313" key="6">
    <source>
        <dbReference type="Proteomes" id="UP001216674"/>
    </source>
</evidence>
<keyword evidence="6" id="KW-1185">Reference proteome</keyword>
<sequence>MSNLIAANLVEHLQRKESIIGIVGLGYVGLPLMLRYNAVGFRVLGIDIDKDKVDKLNAGHSYIEHISASSIARARESGFEATTDFERVRECDALILCVPTPLNKHREPDMSFVVNTTDAIKKHLREGQIVSLESTTYPGTTEEELLPRVQESGLEVGTNIFLVYSPEREDPGNANFETRTIPKVVGGHTSTCLEVGLALYAPAIDKVVPVSSTRAAEMTKLLENIHRAVNIGLVNEMKVVADRMGIDIFEVVDAAATKPFGFTAYYPGPGLGGHCIPIDPFYLTWKAREYGLHTRFIELSGEVNKAMPEYVVGKLIDGLNFHGKALRGCKVLVLGIAYKKNVDDMRESPSVEIMELIEAKGATIAYSDPHVPVFPKMREHHFDLTSVQLNAETIASFDAVVLATDHDKFDYALISQHAALLIDSRGKYRVPESHIVKA</sequence>
<dbReference type="Proteomes" id="UP001216674">
    <property type="component" value="Unassembled WGS sequence"/>
</dbReference>
<dbReference type="InterPro" id="IPR008927">
    <property type="entry name" value="6-PGluconate_DH-like_C_sf"/>
</dbReference>
<dbReference type="InterPro" id="IPR036220">
    <property type="entry name" value="UDP-Glc/GDP-Man_DH_C_sf"/>
</dbReference>
<evidence type="ECO:0000313" key="5">
    <source>
        <dbReference type="EMBL" id="MDF3839837.1"/>
    </source>
</evidence>
<dbReference type="InterPro" id="IPR014027">
    <property type="entry name" value="UDP-Glc/GDP-Man_DH_C"/>
</dbReference>
<dbReference type="Pfam" id="PF03720">
    <property type="entry name" value="UDPG_MGDP_dh_C"/>
    <property type="match status" value="1"/>
</dbReference>
<feature type="domain" description="UDP-glucose/GDP-mannose dehydrogenase C-terminal" evidence="4">
    <location>
        <begin position="332"/>
        <end position="430"/>
    </location>
</feature>
<dbReference type="InterPro" id="IPR001732">
    <property type="entry name" value="UDP-Glc/GDP-Man_DH_N"/>
</dbReference>
<protein>
    <submittedName>
        <fullName evidence="5">UDP-N-acetyl-D-glucosamine 6-dehydrogenase</fullName>
        <ecNumber evidence="5">1.1.1.136</ecNumber>
    </submittedName>
</protein>
<dbReference type="PANTHER" id="PTHR43491:SF1">
    <property type="entry name" value="UDP-N-ACETYL-D-MANNOSAMINE DEHYDROGENASE"/>
    <property type="match status" value="1"/>
</dbReference>
<evidence type="ECO:0000256" key="3">
    <source>
        <dbReference type="PIRNR" id="PIRNR000124"/>
    </source>
</evidence>
<dbReference type="SUPFAM" id="SSF52413">
    <property type="entry name" value="UDP-glucose/GDP-mannose dehydrogenase C-terminal domain"/>
    <property type="match status" value="1"/>
</dbReference>
<dbReference type="SUPFAM" id="SSF48179">
    <property type="entry name" value="6-phosphogluconate dehydrogenase C-terminal domain-like"/>
    <property type="match status" value="1"/>
</dbReference>
<dbReference type="InterPro" id="IPR036291">
    <property type="entry name" value="NAD(P)-bd_dom_sf"/>
</dbReference>
<proteinExistence type="inferred from homology"/>
<dbReference type="InterPro" id="IPR017476">
    <property type="entry name" value="UDP-Glc/GDP-Man"/>
</dbReference>
<gene>
    <name evidence="5" type="primary">wbpA</name>
    <name evidence="5" type="ORF">P3W85_43915</name>
</gene>
<name>A0ABT6B4M1_9BURK</name>
<dbReference type="InterPro" id="IPR028359">
    <property type="entry name" value="UDP_ManNAc/GlcNAc_DH"/>
</dbReference>
<dbReference type="Gene3D" id="3.40.50.720">
    <property type="entry name" value="NAD(P)-binding Rossmann-like Domain"/>
    <property type="match status" value="2"/>
</dbReference>
<reference evidence="5 6" key="1">
    <citation type="submission" date="2023-03" db="EMBL/GenBank/DDBJ databases">
        <title>Draft assemblies of triclosan tolerant bacteria isolated from returned activated sludge.</title>
        <authorList>
            <person name="Van Hamelsveld S."/>
        </authorList>
    </citation>
    <scope>NUCLEOTIDE SEQUENCE [LARGE SCALE GENOMIC DNA]</scope>
    <source>
        <strain evidence="5 6">GW210010_S58</strain>
    </source>
</reference>
<comment type="similarity">
    <text evidence="3">Belongs to the UDP-glucose/GDP-mannose dehydrogenase family.</text>
</comment>
<organism evidence="5 6">
    <name type="scientific">Cupriavidus basilensis</name>
    <dbReference type="NCBI Taxonomy" id="68895"/>
    <lineage>
        <taxon>Bacteria</taxon>
        <taxon>Pseudomonadati</taxon>
        <taxon>Pseudomonadota</taxon>
        <taxon>Betaproteobacteria</taxon>
        <taxon>Burkholderiales</taxon>
        <taxon>Burkholderiaceae</taxon>
        <taxon>Cupriavidus</taxon>
    </lineage>
</organism>
<dbReference type="PANTHER" id="PTHR43491">
    <property type="entry name" value="UDP-N-ACETYL-D-MANNOSAMINE DEHYDROGENASE"/>
    <property type="match status" value="1"/>
</dbReference>